<feature type="compositionally biased region" description="Polar residues" evidence="1">
    <location>
        <begin position="1"/>
        <end position="11"/>
    </location>
</feature>
<name>A0ABR3GDZ1_9PEZI</name>
<reference evidence="2 3" key="1">
    <citation type="submission" date="2024-02" db="EMBL/GenBank/DDBJ databases">
        <title>Discinaceae phylogenomics.</title>
        <authorList>
            <person name="Dirks A.C."/>
            <person name="James T.Y."/>
        </authorList>
    </citation>
    <scope>NUCLEOTIDE SEQUENCE [LARGE SCALE GENOMIC DNA]</scope>
    <source>
        <strain evidence="2 3">ACD0624</strain>
    </source>
</reference>
<proteinExistence type="predicted"/>
<evidence type="ECO:0000313" key="3">
    <source>
        <dbReference type="Proteomes" id="UP001447188"/>
    </source>
</evidence>
<comment type="caution">
    <text evidence="2">The sequence shown here is derived from an EMBL/GenBank/DDBJ whole genome shotgun (WGS) entry which is preliminary data.</text>
</comment>
<protein>
    <submittedName>
        <fullName evidence="2">Uncharacterized protein</fullName>
    </submittedName>
</protein>
<keyword evidence="3" id="KW-1185">Reference proteome</keyword>
<feature type="region of interest" description="Disordered" evidence="1">
    <location>
        <begin position="1"/>
        <end position="21"/>
    </location>
</feature>
<dbReference type="Proteomes" id="UP001447188">
    <property type="component" value="Unassembled WGS sequence"/>
</dbReference>
<feature type="region of interest" description="Disordered" evidence="1">
    <location>
        <begin position="220"/>
        <end position="264"/>
    </location>
</feature>
<accession>A0ABR3GDZ1</accession>
<gene>
    <name evidence="2" type="ORF">Q9L58_006931</name>
</gene>
<evidence type="ECO:0000313" key="2">
    <source>
        <dbReference type="EMBL" id="KAL0634124.1"/>
    </source>
</evidence>
<evidence type="ECO:0000256" key="1">
    <source>
        <dbReference type="SAM" id="MobiDB-lite"/>
    </source>
</evidence>
<feature type="compositionally biased region" description="Basic residues" evidence="1">
    <location>
        <begin position="247"/>
        <end position="257"/>
    </location>
</feature>
<feature type="compositionally biased region" description="Polar residues" evidence="1">
    <location>
        <begin position="228"/>
        <end position="238"/>
    </location>
</feature>
<organism evidence="2 3">
    <name type="scientific">Discina gigas</name>
    <dbReference type="NCBI Taxonomy" id="1032678"/>
    <lineage>
        <taxon>Eukaryota</taxon>
        <taxon>Fungi</taxon>
        <taxon>Dikarya</taxon>
        <taxon>Ascomycota</taxon>
        <taxon>Pezizomycotina</taxon>
        <taxon>Pezizomycetes</taxon>
        <taxon>Pezizales</taxon>
        <taxon>Discinaceae</taxon>
        <taxon>Discina</taxon>
    </lineage>
</organism>
<dbReference type="EMBL" id="JBBBZM010000103">
    <property type="protein sequence ID" value="KAL0634124.1"/>
    <property type="molecule type" value="Genomic_DNA"/>
</dbReference>
<sequence length="264" mass="28112">MSTRSYASAATSMEKPVPAPLKADDSAAAVSAALQRVLEASDKPLDVLIVDGLIKYLFDPSAPEGEGLITAGPSAPEKSGIGSSSYMFRLEQRVSVKSTLQDLEWPDMKRDPADLWTGPLPPVQGRPKIPLPGLVLPAYLTAAEFVPRAQAPDTNYASRAVGSRPQTVLEDHATSTLPTHGDHDAEPVYTDAVGLVATDGEPVSKVTMNDALDLEGLVASPEDPNAGSVMSSETSNGNFEPAPAPHPHPHRRGRHAWKKLDLWE</sequence>